<dbReference type="AlphaFoldDB" id="A0A8K0QX79"/>
<sequence>MYNKAFSQLRFHNSNSMMSVHRHGDSRPLVVASTSRYRFGSDCPSASTHFRRVNRNGRRSTDRAVLSVALGYIIRIRPVCRVSTYSNQSINSGTTTSQARNFNRSALATRLHLHPSAHLSAFAAKHQIKHSQAAYQDLPSQLSCMAGPKSHQHGQDSKHQRPAGRSQAPKLPAREGKRDQNNPSSKPANIYGKHFDQKPEHAANQAPKRRKEADQARTRHGESDARTEAPTNTDLQRAIQLSHEESLRNWQELAIQLKQIQDAMLTRQMSEDEGLRRWDILSAEMSLLQDTLPQTLLTKTRDIGGPDLRARLTAQHGLDGLSEAEQIQIATLQSRDDAIPADLPRAPAHREDEEFQLAILLSEALEARKQAVETSLAQGQQRDEPMLVQERAVGEVQDGSFSQGSSRPLVSLAELEGSVLFANEAPTDLLQKSQQPIPLAQGKPDRRLTPLPAPQPRLGRGLEWLHFGRSASVASVDGARGASRYRPSAAGSRRSVTSGTTPGTKRPAKSSGHSRKPSELSTNPIAPAPSPSSLPSLITPQSSRSTGTEHRGRHDGQVSTPTPQPSPAVATGSPITNDNDARAHSEQNVVGMAEPVLHASGFLADASMQNIFPNGNQPVIFNGPVTINNNKIVVNEAPARTGSLLKRAVHQHFALGKTKARGAALATSRVASSSNNFLISGLNTIGLGRCRQADESDRFSLGADYDEESRPASPSPTFAAALEETARRVQAQVKAPLQLSRSGCVPGIDYDRGEAVVNRDGSPVPIRSGQLQLLTPRTPSPPSPQMGQSIPARTPSMAISVHGSAASQAELQAPGEGDFYDSAVGMSDASLNPPPNTQNHAQHAPEARHGSQAIREPLPLSPMPVLMHRRPVSNASHGPGATAEEQRQQWPVATPEVDRSGTGTPDSLYAYPDSPAYMKSTLARKHVHPPVNTEWANVPPAGQKLEHINSRAMMDVDRFGHDTRTAMPNLPENVGVRVQADAEGRLTPNTKAKKQEKDLQKKLRAAV</sequence>
<evidence type="ECO:0000313" key="3">
    <source>
        <dbReference type="Proteomes" id="UP000813461"/>
    </source>
</evidence>
<dbReference type="EMBL" id="JAGMVJ010000020">
    <property type="protein sequence ID" value="KAH7075106.1"/>
    <property type="molecule type" value="Genomic_DNA"/>
</dbReference>
<proteinExistence type="predicted"/>
<keyword evidence="3" id="KW-1185">Reference proteome</keyword>
<feature type="region of interest" description="Disordered" evidence="1">
    <location>
        <begin position="473"/>
        <end position="581"/>
    </location>
</feature>
<feature type="compositionally biased region" description="Basic and acidic residues" evidence="1">
    <location>
        <begin position="547"/>
        <end position="556"/>
    </location>
</feature>
<feature type="region of interest" description="Disordered" evidence="1">
    <location>
        <begin position="979"/>
        <end position="1007"/>
    </location>
</feature>
<gene>
    <name evidence="2" type="ORF">FB567DRAFT_553378</name>
</gene>
<comment type="caution">
    <text evidence="2">The sequence shown here is derived from an EMBL/GenBank/DDBJ whole genome shotgun (WGS) entry which is preliminary data.</text>
</comment>
<feature type="region of interest" description="Disordered" evidence="1">
    <location>
        <begin position="772"/>
        <end position="791"/>
    </location>
</feature>
<feature type="compositionally biased region" description="Low complexity" evidence="1">
    <location>
        <begin position="533"/>
        <end position="543"/>
    </location>
</feature>
<feature type="compositionally biased region" description="Basic residues" evidence="1">
    <location>
        <begin position="506"/>
        <end position="515"/>
    </location>
</feature>
<feature type="compositionally biased region" description="Polar residues" evidence="1">
    <location>
        <begin position="494"/>
        <end position="503"/>
    </location>
</feature>
<protein>
    <submittedName>
        <fullName evidence="2">Uncharacterized protein</fullName>
    </submittedName>
</protein>
<evidence type="ECO:0000256" key="1">
    <source>
        <dbReference type="SAM" id="MobiDB-lite"/>
    </source>
</evidence>
<organism evidence="2 3">
    <name type="scientific">Paraphoma chrysanthemicola</name>
    <dbReference type="NCBI Taxonomy" id="798071"/>
    <lineage>
        <taxon>Eukaryota</taxon>
        <taxon>Fungi</taxon>
        <taxon>Dikarya</taxon>
        <taxon>Ascomycota</taxon>
        <taxon>Pezizomycotina</taxon>
        <taxon>Dothideomycetes</taxon>
        <taxon>Pleosporomycetidae</taxon>
        <taxon>Pleosporales</taxon>
        <taxon>Pleosporineae</taxon>
        <taxon>Phaeosphaeriaceae</taxon>
        <taxon>Paraphoma</taxon>
    </lineage>
</organism>
<feature type="compositionally biased region" description="Basic and acidic residues" evidence="1">
    <location>
        <begin position="211"/>
        <end position="227"/>
    </location>
</feature>
<reference evidence="2" key="1">
    <citation type="journal article" date="2021" name="Nat. Commun.">
        <title>Genetic determinants of endophytism in the Arabidopsis root mycobiome.</title>
        <authorList>
            <person name="Mesny F."/>
            <person name="Miyauchi S."/>
            <person name="Thiergart T."/>
            <person name="Pickel B."/>
            <person name="Atanasova L."/>
            <person name="Karlsson M."/>
            <person name="Huettel B."/>
            <person name="Barry K.W."/>
            <person name="Haridas S."/>
            <person name="Chen C."/>
            <person name="Bauer D."/>
            <person name="Andreopoulos W."/>
            <person name="Pangilinan J."/>
            <person name="LaButti K."/>
            <person name="Riley R."/>
            <person name="Lipzen A."/>
            <person name="Clum A."/>
            <person name="Drula E."/>
            <person name="Henrissat B."/>
            <person name="Kohler A."/>
            <person name="Grigoriev I.V."/>
            <person name="Martin F.M."/>
            <person name="Hacquard S."/>
        </authorList>
    </citation>
    <scope>NUCLEOTIDE SEQUENCE</scope>
    <source>
        <strain evidence="2">MPI-SDFR-AT-0120</strain>
    </source>
</reference>
<name>A0A8K0QX79_9PLEO</name>
<accession>A0A8K0QX79</accession>
<feature type="region of interest" description="Disordered" evidence="1">
    <location>
        <begin position="825"/>
        <end position="851"/>
    </location>
</feature>
<feature type="region of interest" description="Disordered" evidence="1">
    <location>
        <begin position="142"/>
        <end position="234"/>
    </location>
</feature>
<dbReference type="Proteomes" id="UP000813461">
    <property type="component" value="Unassembled WGS sequence"/>
</dbReference>
<feature type="region of interest" description="Disordered" evidence="1">
    <location>
        <begin position="872"/>
        <end position="906"/>
    </location>
</feature>
<dbReference type="OrthoDB" id="10389951at2759"/>
<evidence type="ECO:0000313" key="2">
    <source>
        <dbReference type="EMBL" id="KAH7075106.1"/>
    </source>
</evidence>